<gene>
    <name evidence="1" type="ORF">D1614_02910</name>
</gene>
<name>A0A399T6A9_9BACT</name>
<protein>
    <submittedName>
        <fullName evidence="1">Uncharacterized protein</fullName>
    </submittedName>
</protein>
<proteinExistence type="predicted"/>
<dbReference type="EMBL" id="QWGR01000002">
    <property type="protein sequence ID" value="RIJ49707.1"/>
    <property type="molecule type" value="Genomic_DNA"/>
</dbReference>
<dbReference type="InterPro" id="IPR021466">
    <property type="entry name" value="Put_rhamnosyl_transferase"/>
</dbReference>
<dbReference type="Pfam" id="PF11316">
    <property type="entry name" value="Rhamno_transf"/>
    <property type="match status" value="1"/>
</dbReference>
<dbReference type="RefSeq" id="WP_119436395.1">
    <property type="nucleotide sequence ID" value="NZ_QWGR01000002.1"/>
</dbReference>
<accession>A0A399T6A9</accession>
<evidence type="ECO:0000313" key="1">
    <source>
        <dbReference type="EMBL" id="RIJ49707.1"/>
    </source>
</evidence>
<reference evidence="1 2" key="1">
    <citation type="submission" date="2018-08" db="EMBL/GenBank/DDBJ databases">
        <title>Pallidiluteibacterium maritimus gen. nov., sp. nov., isolated from coastal sediment.</title>
        <authorList>
            <person name="Zhou L.Y."/>
        </authorList>
    </citation>
    <scope>NUCLEOTIDE SEQUENCE [LARGE SCALE GENOMIC DNA]</scope>
    <source>
        <strain evidence="1 2">XSD2</strain>
    </source>
</reference>
<comment type="caution">
    <text evidence="1">The sequence shown here is derived from an EMBL/GenBank/DDBJ whole genome shotgun (WGS) entry which is preliminary data.</text>
</comment>
<evidence type="ECO:0000313" key="2">
    <source>
        <dbReference type="Proteomes" id="UP000265926"/>
    </source>
</evidence>
<dbReference type="Proteomes" id="UP000265926">
    <property type="component" value="Unassembled WGS sequence"/>
</dbReference>
<organism evidence="1 2">
    <name type="scientific">Maribellus luteus</name>
    <dbReference type="NCBI Taxonomy" id="2305463"/>
    <lineage>
        <taxon>Bacteria</taxon>
        <taxon>Pseudomonadati</taxon>
        <taxon>Bacteroidota</taxon>
        <taxon>Bacteroidia</taxon>
        <taxon>Marinilabiliales</taxon>
        <taxon>Prolixibacteraceae</taxon>
        <taxon>Maribellus</taxon>
    </lineage>
</organism>
<dbReference type="AlphaFoldDB" id="A0A399T6A9"/>
<keyword evidence="2" id="KW-1185">Reference proteome</keyword>
<dbReference type="OrthoDB" id="9771846at2"/>
<sequence>MFEHFLITRFNLKLDSIEELSKFPNEFVFLNSNNQLSKPNIRFNEKDWIEWTQERFGIFNEYTLPSVLQQESAEFKWLIYFDVETPSVFTESIEKIKRANNVHILYAKGVKGFHEQYIEDIYRLSEHKEWIITTRLDNDDCLEKQAIRTINSMFNHQENIISMASGYKYNYDNHELAHSYWPNGPFISIVEKINNGKIKGVFHKPHGRYRETKINWNNLLKRKKASFIFDKPLWLVVCHGKNVYNDFYTGFPVLSKKDLSGFGLSQDSKSSSLTNITKFANYVIWKRHLFSLITRFLKLYIK</sequence>